<reference evidence="1 2" key="1">
    <citation type="submission" date="2018-01" db="EMBL/GenBank/DDBJ databases">
        <title>Genome Sequencing and Assembly of Anaerobacter polyendosporus strain CT4.</title>
        <authorList>
            <person name="Tachaapaikoon C."/>
            <person name="Sutheeworapong S."/>
            <person name="Jenjaroenpun P."/>
            <person name="Wongsurawat T."/>
            <person name="Nookeaw I."/>
            <person name="Cheawchanlertfa P."/>
            <person name="Kosugi A."/>
            <person name="Cheevadhanarak S."/>
            <person name="Ratanakhanokchai K."/>
        </authorList>
    </citation>
    <scope>NUCLEOTIDE SEQUENCE [LARGE SCALE GENOMIC DNA]</scope>
    <source>
        <strain evidence="1 2">CT4</strain>
    </source>
</reference>
<evidence type="ECO:0000313" key="1">
    <source>
        <dbReference type="EMBL" id="QAA33369.1"/>
    </source>
</evidence>
<keyword evidence="2" id="KW-1185">Reference proteome</keyword>
<dbReference type="Proteomes" id="UP000286268">
    <property type="component" value="Chromosome"/>
</dbReference>
<evidence type="ECO:0000313" key="2">
    <source>
        <dbReference type="Proteomes" id="UP000286268"/>
    </source>
</evidence>
<gene>
    <name evidence="1" type="ORF">C1I91_17900</name>
</gene>
<dbReference type="EMBL" id="CP025746">
    <property type="protein sequence ID" value="QAA33369.1"/>
    <property type="molecule type" value="Genomic_DNA"/>
</dbReference>
<proteinExistence type="predicted"/>
<protein>
    <submittedName>
        <fullName evidence="1">1,4-dihydroxy-6-naphthoate synthase</fullName>
    </submittedName>
</protein>
<dbReference type="OrthoDB" id="470767at2"/>
<accession>A0A3R5UA70</accession>
<dbReference type="AlphaFoldDB" id="A0A3R5UA70"/>
<dbReference type="RefSeq" id="WP_128214092.1">
    <property type="nucleotide sequence ID" value="NZ_CP025746.1"/>
</dbReference>
<organism evidence="1 2">
    <name type="scientific">Clostridium manihotivorum</name>
    <dbReference type="NCBI Taxonomy" id="2320868"/>
    <lineage>
        <taxon>Bacteria</taxon>
        <taxon>Bacillati</taxon>
        <taxon>Bacillota</taxon>
        <taxon>Clostridia</taxon>
        <taxon>Eubacteriales</taxon>
        <taxon>Clostridiaceae</taxon>
        <taxon>Clostridium</taxon>
    </lineage>
</organism>
<dbReference type="KEGG" id="cmah:C1I91_17900"/>
<sequence>MNIYDNLYCKIYVDTDKSIQDIINVILSVVSGQVRRKGVYSTNLEIDIRYNKEYDELERLGVEDGFLYYKYYLEIEPNENAAQKKYILSVSQLLEGLWGVGYKAVASCDFEVDLPRSGGYKAQI</sequence>
<name>A0A3R5UA70_9CLOT</name>